<dbReference type="Proteomes" id="UP000194153">
    <property type="component" value="Unassembled WGS sequence"/>
</dbReference>
<organism evidence="2 3">
    <name type="scientific">Geoanaerobacter pelophilus</name>
    <dbReference type="NCBI Taxonomy" id="60036"/>
    <lineage>
        <taxon>Bacteria</taxon>
        <taxon>Pseudomonadati</taxon>
        <taxon>Thermodesulfobacteriota</taxon>
        <taxon>Desulfuromonadia</taxon>
        <taxon>Geobacterales</taxon>
        <taxon>Geobacteraceae</taxon>
        <taxon>Geoanaerobacter</taxon>
    </lineage>
</organism>
<reference evidence="3" key="2">
    <citation type="submission" date="2017-05" db="EMBL/GenBank/DDBJ databases">
        <title>Draft genome sequence of Geobacter pelophilus, a iron(III)-reducing bacteria.</title>
        <authorList>
            <person name="Aoyagi T."/>
            <person name="Koike H."/>
            <person name="Morita T."/>
            <person name="Sato Y."/>
            <person name="Habe H."/>
            <person name="Hori T."/>
        </authorList>
    </citation>
    <scope>NUCLEOTIDE SEQUENCE [LARGE SCALE GENOMIC DNA]</scope>
    <source>
        <strain evidence="3">Drf2</strain>
    </source>
</reference>
<comment type="caution">
    <text evidence="2">The sequence shown here is derived from an EMBL/GenBank/DDBJ whole genome shotgun (WGS) entry which is preliminary data.</text>
</comment>
<keyword evidence="1" id="KW-1133">Transmembrane helix</keyword>
<keyword evidence="1" id="KW-0472">Membrane</keyword>
<name>A0ABQ0MFL4_9BACT</name>
<keyword evidence="3" id="KW-1185">Reference proteome</keyword>
<sequence length="111" mass="12398">MVFFEITAFLTTLTATFAYINYRYLKLPVTVGLMLQSLVFSLLLAFSMHLGVDVMTPALRVMNRIDFDVLFLHGLLSFLIFAGALFVKVEELLKVKLSIGAAVMTLFALLS</sequence>
<protein>
    <recommendedName>
        <fullName evidence="4">Sodium:proton antiporter</fullName>
    </recommendedName>
</protein>
<gene>
    <name evidence="2" type="ORF">GPEL0_01r0989</name>
</gene>
<reference evidence="2 3" key="1">
    <citation type="submission" date="2017-04" db="EMBL/GenBank/DDBJ databases">
        <authorList>
            <consortium name="Geobacter pelophilus Genome Sequencing"/>
            <person name="Aoyagi T."/>
            <person name="Koike H."/>
            <person name="Hori T."/>
        </authorList>
    </citation>
    <scope>NUCLEOTIDE SEQUENCE [LARGE SCALE GENOMIC DNA]</scope>
    <source>
        <strain evidence="2 3">Drf2</strain>
    </source>
</reference>
<evidence type="ECO:0000313" key="2">
    <source>
        <dbReference type="EMBL" id="GAW65890.1"/>
    </source>
</evidence>
<proteinExistence type="predicted"/>
<evidence type="ECO:0008006" key="4">
    <source>
        <dbReference type="Google" id="ProtNLM"/>
    </source>
</evidence>
<keyword evidence="1" id="KW-0812">Transmembrane</keyword>
<evidence type="ECO:0000313" key="3">
    <source>
        <dbReference type="Proteomes" id="UP000194153"/>
    </source>
</evidence>
<dbReference type="EMBL" id="BDQG01000001">
    <property type="protein sequence ID" value="GAW65890.1"/>
    <property type="molecule type" value="Genomic_DNA"/>
</dbReference>
<accession>A0ABQ0MFL4</accession>
<feature type="transmembrane region" description="Helical" evidence="1">
    <location>
        <begin position="67"/>
        <end position="87"/>
    </location>
</feature>
<dbReference type="RefSeq" id="WP_085812294.1">
    <property type="nucleotide sequence ID" value="NZ_BDQG01000001.1"/>
</dbReference>
<feature type="transmembrane region" description="Helical" evidence="1">
    <location>
        <begin position="34"/>
        <end position="55"/>
    </location>
</feature>
<evidence type="ECO:0000256" key="1">
    <source>
        <dbReference type="SAM" id="Phobius"/>
    </source>
</evidence>